<reference evidence="2" key="1">
    <citation type="journal article" date="2019" name="Int. J. Syst. Evol. Microbiol.">
        <title>The Global Catalogue of Microorganisms (GCM) 10K type strain sequencing project: providing services to taxonomists for standard genome sequencing and annotation.</title>
        <authorList>
            <consortium name="The Broad Institute Genomics Platform"/>
            <consortium name="The Broad Institute Genome Sequencing Center for Infectious Disease"/>
            <person name="Wu L."/>
            <person name="Ma J."/>
        </authorList>
    </citation>
    <scope>NUCLEOTIDE SEQUENCE [LARGE SCALE GENOMIC DNA]</scope>
    <source>
        <strain evidence="2">JCM 15591</strain>
    </source>
</reference>
<keyword evidence="2" id="KW-1185">Reference proteome</keyword>
<proteinExistence type="predicted"/>
<comment type="caution">
    <text evidence="1">The sequence shown here is derived from an EMBL/GenBank/DDBJ whole genome shotgun (WGS) entry which is preliminary data.</text>
</comment>
<gene>
    <name evidence="1" type="ORF">GCM10009810_35270</name>
</gene>
<dbReference type="Proteomes" id="UP001501475">
    <property type="component" value="Unassembled WGS sequence"/>
</dbReference>
<protein>
    <submittedName>
        <fullName evidence="1">Uncharacterized protein</fullName>
    </submittedName>
</protein>
<sequence length="97" mass="10527">MPQSQRPSDLGVVLDRLADRCDAAVESLLLTVPVAGDRETQLALEGYLDQLMDTLRMLAATGRETRARLVVTALDQSVWPAGPVRLNGRQGSPGRSR</sequence>
<dbReference type="EMBL" id="BAAAPN010000103">
    <property type="protein sequence ID" value="GAA1775246.1"/>
    <property type="molecule type" value="Genomic_DNA"/>
</dbReference>
<organism evidence="1 2">
    <name type="scientific">Nostocoides vanveenii</name>
    <dbReference type="NCBI Taxonomy" id="330835"/>
    <lineage>
        <taxon>Bacteria</taxon>
        <taxon>Bacillati</taxon>
        <taxon>Actinomycetota</taxon>
        <taxon>Actinomycetes</taxon>
        <taxon>Micrococcales</taxon>
        <taxon>Intrasporangiaceae</taxon>
        <taxon>Nostocoides</taxon>
    </lineage>
</organism>
<accession>A0ABP4XCX3</accession>
<evidence type="ECO:0000313" key="1">
    <source>
        <dbReference type="EMBL" id="GAA1775246.1"/>
    </source>
</evidence>
<dbReference type="RefSeq" id="WP_344068812.1">
    <property type="nucleotide sequence ID" value="NZ_BAAAPN010000103.1"/>
</dbReference>
<evidence type="ECO:0000313" key="2">
    <source>
        <dbReference type="Proteomes" id="UP001501475"/>
    </source>
</evidence>
<name>A0ABP4XCX3_9MICO</name>